<reference evidence="2 3" key="1">
    <citation type="submission" date="2017-09" db="EMBL/GenBank/DDBJ databases">
        <authorList>
            <person name="Lee N."/>
            <person name="Cho B.-K."/>
        </authorList>
    </citation>
    <scope>NUCLEOTIDE SEQUENCE [LARGE SCALE GENOMIC DNA]</scope>
    <source>
        <strain evidence="2 3">ATCC 13879</strain>
    </source>
</reference>
<accession>A0ABX6ARV3</accession>
<dbReference type="EMBL" id="CP023697">
    <property type="protein sequence ID" value="QEV04755.1"/>
    <property type="molecule type" value="Genomic_DNA"/>
</dbReference>
<dbReference type="GeneID" id="95533481"/>
<evidence type="ECO:0008006" key="4">
    <source>
        <dbReference type="Google" id="ProtNLM"/>
    </source>
</evidence>
<dbReference type="RefSeq" id="WP_055606053.1">
    <property type="nucleotide sequence ID" value="NZ_CP023697.1"/>
</dbReference>
<organism evidence="2 3">
    <name type="scientific">Streptomyces prasinus</name>
    <dbReference type="NCBI Taxonomy" id="67345"/>
    <lineage>
        <taxon>Bacteria</taxon>
        <taxon>Bacillati</taxon>
        <taxon>Actinomycetota</taxon>
        <taxon>Actinomycetes</taxon>
        <taxon>Kitasatosporales</taxon>
        <taxon>Streptomycetaceae</taxon>
        <taxon>Streptomyces</taxon>
    </lineage>
</organism>
<name>A0ABX6ARV3_9ACTN</name>
<evidence type="ECO:0000313" key="3">
    <source>
        <dbReference type="Proteomes" id="UP000326041"/>
    </source>
</evidence>
<feature type="region of interest" description="Disordered" evidence="1">
    <location>
        <begin position="76"/>
        <end position="123"/>
    </location>
</feature>
<evidence type="ECO:0000256" key="1">
    <source>
        <dbReference type="SAM" id="MobiDB-lite"/>
    </source>
</evidence>
<dbReference type="Proteomes" id="UP000326041">
    <property type="component" value="Chromosome"/>
</dbReference>
<feature type="compositionally biased region" description="Low complexity" evidence="1">
    <location>
        <begin position="76"/>
        <end position="90"/>
    </location>
</feature>
<sequence>MASPIEGPHRGRPRAPAPDGRRPAAPARGRGRLPMPVLALLVAVFLTGCAATTGSTAGESSPTAAAPTAVAPTVTAPWAAGAPGNTVAGDGAPGTGTPGAEGTTRSRTGPGAHPDTPAPLGGLGPRTLALIPGDTRQVVVVTGRGRDANRSEAVLYRRTVSGWEAGAAWPARNALNGWTDHHLAGDLRSPIGVFTLSDAGGLLPDPGTLLPYDESPGFSIDGTGFMGEPLAGSFDYVVAIDYNRVPGTSPLDGTRPLGADRGGGIWLHVDHDGPTQGCVSLEEGHMRQLLLALDPGQHPVIVMGDAGSLSR</sequence>
<keyword evidence="3" id="KW-1185">Reference proteome</keyword>
<gene>
    <name evidence="2" type="ORF">CP972_02630</name>
</gene>
<proteinExistence type="predicted"/>
<feature type="region of interest" description="Disordered" evidence="1">
    <location>
        <begin position="1"/>
        <end position="31"/>
    </location>
</feature>
<dbReference type="PANTHER" id="PTHR38589:SF1">
    <property type="entry name" value="BLR0621 PROTEIN"/>
    <property type="match status" value="1"/>
</dbReference>
<protein>
    <recommendedName>
        <fullName evidence="4">YkuD domain-containing protein</fullName>
    </recommendedName>
</protein>
<dbReference type="PANTHER" id="PTHR38589">
    <property type="entry name" value="BLR0621 PROTEIN"/>
    <property type="match status" value="1"/>
</dbReference>
<evidence type="ECO:0000313" key="2">
    <source>
        <dbReference type="EMBL" id="QEV04755.1"/>
    </source>
</evidence>